<dbReference type="Pfam" id="PF00583">
    <property type="entry name" value="Acetyltransf_1"/>
    <property type="match status" value="1"/>
</dbReference>
<dbReference type="CDD" id="cd04301">
    <property type="entry name" value="NAT_SF"/>
    <property type="match status" value="1"/>
</dbReference>
<dbReference type="Proteomes" id="UP001145021">
    <property type="component" value="Unassembled WGS sequence"/>
</dbReference>
<dbReference type="AlphaFoldDB" id="A0A9W8CGG8"/>
<keyword evidence="2 4" id="KW-0012">Acyltransferase</keyword>
<dbReference type="EC" id="2.3.1.254" evidence="4"/>
<gene>
    <name evidence="4" type="primary">naa20</name>
    <name evidence="4" type="ORF">LPJ64_005966</name>
</gene>
<dbReference type="EMBL" id="JANBOH010000464">
    <property type="protein sequence ID" value="KAJ1642163.1"/>
    <property type="molecule type" value="Genomic_DNA"/>
</dbReference>
<dbReference type="PANTHER" id="PTHR45910:SF1">
    <property type="entry name" value="N-ALPHA-ACETYLTRANSFERASE 20"/>
    <property type="match status" value="1"/>
</dbReference>
<evidence type="ECO:0000313" key="5">
    <source>
        <dbReference type="Proteomes" id="UP001145021"/>
    </source>
</evidence>
<comment type="caution">
    <text evidence="4">The sequence shown here is derived from an EMBL/GenBank/DDBJ whole genome shotgun (WGS) entry which is preliminary data.</text>
</comment>
<dbReference type="InterPro" id="IPR051646">
    <property type="entry name" value="NatB_acetyltransferase_subunit"/>
</dbReference>
<dbReference type="PANTHER" id="PTHR45910">
    <property type="entry name" value="N-ALPHA-ACETYLTRANSFERASE 20"/>
    <property type="match status" value="1"/>
</dbReference>
<keyword evidence="5" id="KW-1185">Reference proteome</keyword>
<dbReference type="InterPro" id="IPR000182">
    <property type="entry name" value="GNAT_dom"/>
</dbReference>
<evidence type="ECO:0000256" key="1">
    <source>
        <dbReference type="ARBA" id="ARBA00022679"/>
    </source>
</evidence>
<dbReference type="SUPFAM" id="SSF55729">
    <property type="entry name" value="Acyl-CoA N-acyltransferases (Nat)"/>
    <property type="match status" value="1"/>
</dbReference>
<keyword evidence="1 4" id="KW-0808">Transferase</keyword>
<evidence type="ECO:0000313" key="4">
    <source>
        <dbReference type="EMBL" id="KAJ1642163.1"/>
    </source>
</evidence>
<reference evidence="4" key="1">
    <citation type="submission" date="2022-07" db="EMBL/GenBank/DDBJ databases">
        <title>Phylogenomic reconstructions and comparative analyses of Kickxellomycotina fungi.</title>
        <authorList>
            <person name="Reynolds N.K."/>
            <person name="Stajich J.E."/>
            <person name="Barry K."/>
            <person name="Grigoriev I.V."/>
            <person name="Crous P."/>
            <person name="Smith M.E."/>
        </authorList>
    </citation>
    <scope>NUCLEOTIDE SEQUENCE</scope>
    <source>
        <strain evidence="4">NBRC 105413</strain>
    </source>
</reference>
<name>A0A9W8CGG8_9FUNG</name>
<protein>
    <submittedName>
        <fullName evidence="4">N-acetyltransferase</fullName>
        <ecNumber evidence="4">2.3.1.254</ecNumber>
    </submittedName>
</protein>
<organism evidence="4 5">
    <name type="scientific">Coemansia asiatica</name>
    <dbReference type="NCBI Taxonomy" id="1052880"/>
    <lineage>
        <taxon>Eukaryota</taxon>
        <taxon>Fungi</taxon>
        <taxon>Fungi incertae sedis</taxon>
        <taxon>Zoopagomycota</taxon>
        <taxon>Kickxellomycotina</taxon>
        <taxon>Kickxellomycetes</taxon>
        <taxon>Kickxellales</taxon>
        <taxon>Kickxellaceae</taxon>
        <taxon>Coemansia</taxon>
    </lineage>
</organism>
<sequence length="179" mass="20869">MATLRRFRAMDMFHFNNINLDQYTDTYDLSFYLTYLSKWPDLFNAAESADSTLMGYIMSKVEGTNDEWHGHVTALTVAPECRRLGLGRRLMQGLENASEKTYDCFFVDLFVRPSNQVAIEMYRELGYTLYRQVVDYYIADGVLPMENAHDMRKALARDVDKKSIVPVKMFVTPAETHFW</sequence>
<evidence type="ECO:0000256" key="2">
    <source>
        <dbReference type="ARBA" id="ARBA00023315"/>
    </source>
</evidence>
<dbReference type="GO" id="GO:0031416">
    <property type="term" value="C:NatB complex"/>
    <property type="evidence" value="ECO:0007669"/>
    <property type="project" value="TreeGrafter"/>
</dbReference>
<evidence type="ECO:0000259" key="3">
    <source>
        <dbReference type="PROSITE" id="PS51186"/>
    </source>
</evidence>
<feature type="domain" description="N-acetyltransferase" evidence="3">
    <location>
        <begin position="2"/>
        <end position="150"/>
    </location>
</feature>
<dbReference type="GO" id="GO:0120518">
    <property type="term" value="F:protein N-terminal-methionine acetyltransferase activity"/>
    <property type="evidence" value="ECO:0007669"/>
    <property type="project" value="UniProtKB-EC"/>
</dbReference>
<dbReference type="InterPro" id="IPR016181">
    <property type="entry name" value="Acyl_CoA_acyltransferase"/>
</dbReference>
<accession>A0A9W8CGG8</accession>
<dbReference type="Gene3D" id="3.40.630.30">
    <property type="match status" value="1"/>
</dbReference>
<proteinExistence type="predicted"/>
<dbReference type="PROSITE" id="PS51186">
    <property type="entry name" value="GNAT"/>
    <property type="match status" value="1"/>
</dbReference>